<dbReference type="PROSITE" id="PS51000">
    <property type="entry name" value="HTH_DEOR_2"/>
    <property type="match status" value="1"/>
</dbReference>
<evidence type="ECO:0000256" key="1">
    <source>
        <dbReference type="ARBA" id="ARBA00023015"/>
    </source>
</evidence>
<dbReference type="SMART" id="SM00420">
    <property type="entry name" value="HTH_DEOR"/>
    <property type="match status" value="1"/>
</dbReference>
<name>A0ABT9ITF7_9BACL</name>
<dbReference type="Proteomes" id="UP001231941">
    <property type="component" value="Unassembled WGS sequence"/>
</dbReference>
<dbReference type="InterPro" id="IPR050313">
    <property type="entry name" value="Carb_Metab_HTH_regulators"/>
</dbReference>
<accession>A0ABT9ITF7</accession>
<dbReference type="EMBL" id="JAVAMP010000001">
    <property type="protein sequence ID" value="MDP5272618.1"/>
    <property type="molecule type" value="Genomic_DNA"/>
</dbReference>
<dbReference type="InterPro" id="IPR036390">
    <property type="entry name" value="WH_DNA-bd_sf"/>
</dbReference>
<dbReference type="SMART" id="SM01134">
    <property type="entry name" value="DeoRC"/>
    <property type="match status" value="1"/>
</dbReference>
<keyword evidence="5" id="KW-1185">Reference proteome</keyword>
<comment type="caution">
    <text evidence="4">The sequence shown here is derived from an EMBL/GenBank/DDBJ whole genome shotgun (WGS) entry which is preliminary data.</text>
</comment>
<protein>
    <submittedName>
        <fullName evidence="4">DeoR/GlpR family DNA-binding transcription regulator</fullName>
    </submittedName>
</protein>
<evidence type="ECO:0000313" key="5">
    <source>
        <dbReference type="Proteomes" id="UP001231941"/>
    </source>
</evidence>
<dbReference type="Pfam" id="PF00455">
    <property type="entry name" value="DeoRC"/>
    <property type="match status" value="1"/>
</dbReference>
<dbReference type="InterPro" id="IPR014036">
    <property type="entry name" value="DeoR-like_C"/>
</dbReference>
<gene>
    <name evidence="4" type="ORF">Q5Y73_00705</name>
</gene>
<dbReference type="InterPro" id="IPR001034">
    <property type="entry name" value="DeoR_HTH"/>
</dbReference>
<evidence type="ECO:0000259" key="3">
    <source>
        <dbReference type="PROSITE" id="PS51000"/>
    </source>
</evidence>
<dbReference type="GO" id="GO:0003677">
    <property type="term" value="F:DNA binding"/>
    <property type="evidence" value="ECO:0007669"/>
    <property type="project" value="UniProtKB-KW"/>
</dbReference>
<dbReference type="Pfam" id="PF08220">
    <property type="entry name" value="HTH_DeoR"/>
    <property type="match status" value="1"/>
</dbReference>
<dbReference type="Gene3D" id="3.40.50.1360">
    <property type="match status" value="1"/>
</dbReference>
<dbReference type="PANTHER" id="PTHR30363">
    <property type="entry name" value="HTH-TYPE TRANSCRIPTIONAL REGULATOR SRLR-RELATED"/>
    <property type="match status" value="1"/>
</dbReference>
<evidence type="ECO:0000256" key="2">
    <source>
        <dbReference type="ARBA" id="ARBA00023163"/>
    </source>
</evidence>
<keyword evidence="1" id="KW-0805">Transcription regulation</keyword>
<evidence type="ECO:0000313" key="4">
    <source>
        <dbReference type="EMBL" id="MDP5272618.1"/>
    </source>
</evidence>
<keyword evidence="2" id="KW-0804">Transcription</keyword>
<dbReference type="PRINTS" id="PR00037">
    <property type="entry name" value="HTHLACR"/>
</dbReference>
<proteinExistence type="predicted"/>
<dbReference type="Gene3D" id="1.10.10.10">
    <property type="entry name" value="Winged helix-like DNA-binding domain superfamily/Winged helix DNA-binding domain"/>
    <property type="match status" value="1"/>
</dbReference>
<dbReference type="SUPFAM" id="SSF46785">
    <property type="entry name" value="Winged helix' DNA-binding domain"/>
    <property type="match status" value="1"/>
</dbReference>
<dbReference type="SUPFAM" id="SSF100950">
    <property type="entry name" value="NagB/RpiA/CoA transferase-like"/>
    <property type="match status" value="1"/>
</dbReference>
<sequence>MLAGERQQKILDLIQTNGSVKVSQISTMFQVTEKTIREDLEKLEKRQLLKRIHGGAISIHKQINILTEEQSINNMLSEKEAIAEAALKHIRPNDIIALDAGSTSLEIAKKLEIFPLTVVTNDLMIIRELCLRDEIRLVVPGGYKQSNMLIHNDNTEWIEQLNIHKLFLTTSGIHLEFGLSIFNKSLIPLKKALLKASKEVICIADHRKFNKGALFTFAALEEVNLFITDEGVQPSVHKELLFNQKLEIATTT</sequence>
<reference evidence="4 5" key="1">
    <citation type="submission" date="2023-08" db="EMBL/GenBank/DDBJ databases">
        <authorList>
            <person name="Park J.-S."/>
        </authorList>
    </citation>
    <scope>NUCLEOTIDE SEQUENCE [LARGE SCALE GENOMIC DNA]</scope>
    <source>
        <strain evidence="4 5">2205SS18-9</strain>
    </source>
</reference>
<dbReference type="RefSeq" id="WP_305989931.1">
    <property type="nucleotide sequence ID" value="NZ_JAVAMP010000001.1"/>
</dbReference>
<organism evidence="4 5">
    <name type="scientific">Chengkuizengella axinellae</name>
    <dbReference type="NCBI Taxonomy" id="3064388"/>
    <lineage>
        <taxon>Bacteria</taxon>
        <taxon>Bacillati</taxon>
        <taxon>Bacillota</taxon>
        <taxon>Bacilli</taxon>
        <taxon>Bacillales</taxon>
        <taxon>Paenibacillaceae</taxon>
        <taxon>Chengkuizengella</taxon>
    </lineage>
</organism>
<feature type="domain" description="HTH deoR-type" evidence="3">
    <location>
        <begin position="3"/>
        <end position="58"/>
    </location>
</feature>
<dbReference type="InterPro" id="IPR036388">
    <property type="entry name" value="WH-like_DNA-bd_sf"/>
</dbReference>
<dbReference type="InterPro" id="IPR037171">
    <property type="entry name" value="NagB/RpiA_transferase-like"/>
</dbReference>
<keyword evidence="4" id="KW-0238">DNA-binding</keyword>
<dbReference type="PANTHER" id="PTHR30363:SF44">
    <property type="entry name" value="AGA OPERON TRANSCRIPTIONAL REPRESSOR-RELATED"/>
    <property type="match status" value="1"/>
</dbReference>